<evidence type="ECO:0000256" key="10">
    <source>
        <dbReference type="ARBA" id="ARBA00023237"/>
    </source>
</evidence>
<keyword evidence="10" id="KW-0998">Cell outer membrane</keyword>
<feature type="signal peptide" evidence="11">
    <location>
        <begin position="1"/>
        <end position="24"/>
    </location>
</feature>
<keyword evidence="8" id="KW-0626">Porin</keyword>
<dbReference type="RefSeq" id="WP_079586435.1">
    <property type="nucleotide sequence ID" value="NZ_FNTI01000001.1"/>
</dbReference>
<dbReference type="CDD" id="cd00342">
    <property type="entry name" value="gram_neg_porins"/>
    <property type="match status" value="1"/>
</dbReference>
<evidence type="ECO:0000256" key="3">
    <source>
        <dbReference type="ARBA" id="ARBA00022448"/>
    </source>
</evidence>
<proteinExistence type="predicted"/>
<dbReference type="GO" id="GO:0046930">
    <property type="term" value="C:pore complex"/>
    <property type="evidence" value="ECO:0007669"/>
    <property type="project" value="UniProtKB-KW"/>
</dbReference>
<evidence type="ECO:0000256" key="2">
    <source>
        <dbReference type="ARBA" id="ARBA00011233"/>
    </source>
</evidence>
<keyword evidence="3" id="KW-0813">Transport</keyword>
<evidence type="ECO:0000313" key="13">
    <source>
        <dbReference type="EMBL" id="SED73763.1"/>
    </source>
</evidence>
<dbReference type="GO" id="GO:0009279">
    <property type="term" value="C:cell outer membrane"/>
    <property type="evidence" value="ECO:0007669"/>
    <property type="project" value="UniProtKB-SubCell"/>
</dbReference>
<evidence type="ECO:0000256" key="11">
    <source>
        <dbReference type="SAM" id="SignalP"/>
    </source>
</evidence>
<keyword evidence="7" id="KW-0406">Ion transport</keyword>
<name>A0A1M7CQF4_9BRAD</name>
<keyword evidence="4" id="KW-1134">Transmembrane beta strand</keyword>
<dbReference type="InterPro" id="IPR023614">
    <property type="entry name" value="Porin_dom_sf"/>
</dbReference>
<dbReference type="Pfam" id="PF13609">
    <property type="entry name" value="Porin_4"/>
    <property type="match status" value="1"/>
</dbReference>
<dbReference type="Proteomes" id="UP000183208">
    <property type="component" value="Unassembled WGS sequence"/>
</dbReference>
<feature type="chain" id="PRO_5030031825" evidence="11">
    <location>
        <begin position="25"/>
        <end position="466"/>
    </location>
</feature>
<organism evidence="13 14">
    <name type="scientific">Bradyrhizobium lablabi</name>
    <dbReference type="NCBI Taxonomy" id="722472"/>
    <lineage>
        <taxon>Bacteria</taxon>
        <taxon>Pseudomonadati</taxon>
        <taxon>Pseudomonadota</taxon>
        <taxon>Alphaproteobacteria</taxon>
        <taxon>Hyphomicrobiales</taxon>
        <taxon>Nitrobacteraceae</taxon>
        <taxon>Bradyrhizobium</taxon>
    </lineage>
</organism>
<gene>
    <name evidence="13" type="ORF">SAMN05444171_4991</name>
</gene>
<dbReference type="SUPFAM" id="SSF56935">
    <property type="entry name" value="Porins"/>
    <property type="match status" value="1"/>
</dbReference>
<comment type="subunit">
    <text evidence="2">Homotrimer.</text>
</comment>
<dbReference type="OrthoDB" id="5932506at2"/>
<dbReference type="PANTHER" id="PTHR34501:SF9">
    <property type="entry name" value="MAJOR OUTER MEMBRANE PROTEIN P.IA"/>
    <property type="match status" value="1"/>
</dbReference>
<evidence type="ECO:0000256" key="1">
    <source>
        <dbReference type="ARBA" id="ARBA00004571"/>
    </source>
</evidence>
<dbReference type="EMBL" id="FNTI01000001">
    <property type="protein sequence ID" value="SED73763.1"/>
    <property type="molecule type" value="Genomic_DNA"/>
</dbReference>
<dbReference type="Gene3D" id="2.40.160.10">
    <property type="entry name" value="Porin"/>
    <property type="match status" value="1"/>
</dbReference>
<evidence type="ECO:0000256" key="5">
    <source>
        <dbReference type="ARBA" id="ARBA00022692"/>
    </source>
</evidence>
<reference evidence="13 14" key="1">
    <citation type="submission" date="2016-10" db="EMBL/GenBank/DDBJ databases">
        <authorList>
            <person name="de Groot N.N."/>
        </authorList>
    </citation>
    <scope>NUCLEOTIDE SEQUENCE [LARGE SCALE GENOMIC DNA]</scope>
    <source>
        <strain evidence="13 14">GAS522</strain>
    </source>
</reference>
<evidence type="ECO:0000256" key="4">
    <source>
        <dbReference type="ARBA" id="ARBA00022452"/>
    </source>
</evidence>
<evidence type="ECO:0000256" key="8">
    <source>
        <dbReference type="ARBA" id="ARBA00023114"/>
    </source>
</evidence>
<dbReference type="InterPro" id="IPR050298">
    <property type="entry name" value="Gram-neg_bact_OMP"/>
</dbReference>
<evidence type="ECO:0000313" key="14">
    <source>
        <dbReference type="Proteomes" id="UP000183208"/>
    </source>
</evidence>
<evidence type="ECO:0000256" key="7">
    <source>
        <dbReference type="ARBA" id="ARBA00023065"/>
    </source>
</evidence>
<accession>A0A1M7CQF4</accession>
<keyword evidence="6 11" id="KW-0732">Signal</keyword>
<comment type="subcellular location">
    <subcellularLocation>
        <location evidence="1">Cell outer membrane</location>
        <topology evidence="1">Multi-pass membrane protein</topology>
    </subcellularLocation>
</comment>
<keyword evidence="5" id="KW-0812">Transmembrane</keyword>
<feature type="domain" description="Porin" evidence="12">
    <location>
        <begin position="12"/>
        <end position="439"/>
    </location>
</feature>
<sequence>MGTFLRSAAIGLMAIAGFSVAAAAADLSDTVKALPKIPDSLTWQGITLYGTIDVGYGYATTGAPVGGSYWGLNPQVLAAPAGRAPVSTLNTLGLSGIGLKIEENIGSGWQVIGKLQTGFNPLTGKLDDMCATRIQQNGLPASQQTVNGNGTRCGQAFNGEAWGGLKSDTYGTLTAGRIISLAGDVDWQYDPQSTMWNLSYLQFLGGGIPSFGYRWDNSVKYAYQYGPVHAQVMYAQGAEASNLHGNSYSANIGATSHGFSIDAVYQMMRDVVSDSTFRVGACGTASTPSCSTLKVTAQNVELWGIMGKYTYDLAGQGLGGKVTFYAGFQHANYSNPSDPLSVGDTVAGGYTIGLINNTAYLYGSQNQHTVWIGAKYETGPWTLSVAYYLENQGFYKISPASTPCSTNISFNCSGATNTASGSAIYAVNKHLDVYGGVVWSQLSGGLTVGYATPYQTTGLTGLIFRF</sequence>
<evidence type="ECO:0000256" key="6">
    <source>
        <dbReference type="ARBA" id="ARBA00022729"/>
    </source>
</evidence>
<keyword evidence="9" id="KW-0472">Membrane</keyword>
<dbReference type="GO" id="GO:0015288">
    <property type="term" value="F:porin activity"/>
    <property type="evidence" value="ECO:0007669"/>
    <property type="project" value="UniProtKB-KW"/>
</dbReference>
<dbReference type="AlphaFoldDB" id="A0A1M7CQF4"/>
<dbReference type="InterPro" id="IPR033900">
    <property type="entry name" value="Gram_neg_porin_domain"/>
</dbReference>
<dbReference type="GO" id="GO:0006811">
    <property type="term" value="P:monoatomic ion transport"/>
    <property type="evidence" value="ECO:0007669"/>
    <property type="project" value="UniProtKB-KW"/>
</dbReference>
<evidence type="ECO:0000259" key="12">
    <source>
        <dbReference type="Pfam" id="PF13609"/>
    </source>
</evidence>
<protein>
    <submittedName>
        <fullName evidence="13">Outer membrane protein (Porin)</fullName>
    </submittedName>
</protein>
<dbReference type="PANTHER" id="PTHR34501">
    <property type="entry name" value="PROTEIN YDDL-RELATED"/>
    <property type="match status" value="1"/>
</dbReference>
<evidence type="ECO:0000256" key="9">
    <source>
        <dbReference type="ARBA" id="ARBA00023136"/>
    </source>
</evidence>